<proteinExistence type="predicted"/>
<name>A0A1D1ZEQ3_9ARAE</name>
<organism evidence="2">
    <name type="scientific">Anthurium amnicola</name>
    <dbReference type="NCBI Taxonomy" id="1678845"/>
    <lineage>
        <taxon>Eukaryota</taxon>
        <taxon>Viridiplantae</taxon>
        <taxon>Streptophyta</taxon>
        <taxon>Embryophyta</taxon>
        <taxon>Tracheophyta</taxon>
        <taxon>Spermatophyta</taxon>
        <taxon>Magnoliopsida</taxon>
        <taxon>Liliopsida</taxon>
        <taxon>Araceae</taxon>
        <taxon>Pothoideae</taxon>
        <taxon>Potheae</taxon>
        <taxon>Anthurium</taxon>
    </lineage>
</organism>
<dbReference type="EMBL" id="GDJX01007737">
    <property type="protein sequence ID" value="JAT60199.1"/>
    <property type="molecule type" value="Transcribed_RNA"/>
</dbReference>
<gene>
    <name evidence="2" type="primary">dsbB_3</name>
    <name evidence="1" type="synonym">dsbB_2</name>
    <name evidence="1" type="ORF">g.119131</name>
    <name evidence="2" type="ORF">g.119132</name>
</gene>
<evidence type="ECO:0000313" key="2">
    <source>
        <dbReference type="EMBL" id="JAT65424.1"/>
    </source>
</evidence>
<dbReference type="AlphaFoldDB" id="A0A1D1ZEQ3"/>
<accession>A0A1D1ZEQ3</accession>
<reference evidence="2" key="1">
    <citation type="submission" date="2015-07" db="EMBL/GenBank/DDBJ databases">
        <title>Transcriptome Assembly of Anthurium amnicola.</title>
        <authorList>
            <person name="Suzuki J."/>
        </authorList>
    </citation>
    <scope>NUCLEOTIDE SEQUENCE</scope>
</reference>
<dbReference type="EMBL" id="GDJX01002512">
    <property type="protein sequence ID" value="JAT65424.1"/>
    <property type="molecule type" value="Transcribed_RNA"/>
</dbReference>
<dbReference type="PANTHER" id="PTHR35506">
    <property type="entry name" value="OS02G0135600 PROTEIN"/>
    <property type="match status" value="1"/>
</dbReference>
<dbReference type="PANTHER" id="PTHR35506:SF1">
    <property type="entry name" value="OS02G0135600 PROTEIN"/>
    <property type="match status" value="1"/>
</dbReference>
<sequence length="279" mass="30466">MADKPSRAVVVYGAGFAPLVTPSHANLHALASIASCGFLALRAPPTSPSSECEPSREVKELAQLLDAYDFYDTMSKELTEVDSNLNVQKRFMGLRAAFFTAVSSIGSFARKLGFSVFEIDDVIKKNTPAVEYTIASELLTLLGFSGGKVLENNDFDLVFLHIRAGQELRALKDKITINAGVDWLDKFVGELMGIAQPASDIAARLHFSLVLSYGNVSENESQKSTISILPIEENSDLSLLRPCQSYSMKGGKQLDDIRYGNVYWPFLSIRAVGFVGHTS</sequence>
<protein>
    <submittedName>
        <fullName evidence="2">Disulfide bond formation protein B</fullName>
    </submittedName>
</protein>
<evidence type="ECO:0000313" key="1">
    <source>
        <dbReference type="EMBL" id="JAT60199.1"/>
    </source>
</evidence>